<dbReference type="EMBL" id="JABBWE010000001">
    <property type="protein sequence ID" value="KAG1810452.1"/>
    <property type="molecule type" value="Genomic_DNA"/>
</dbReference>
<keyword evidence="1" id="KW-0732">Signal</keyword>
<feature type="chain" id="PRO_5040233301" description="F-box domain-containing protein" evidence="1">
    <location>
        <begin position="19"/>
        <end position="88"/>
    </location>
</feature>
<dbReference type="GeneID" id="64595075"/>
<dbReference type="OrthoDB" id="3041441at2759"/>
<dbReference type="AlphaFoldDB" id="A0A9P7E4I1"/>
<dbReference type="Proteomes" id="UP000719766">
    <property type="component" value="Unassembled WGS sequence"/>
</dbReference>
<evidence type="ECO:0000256" key="1">
    <source>
        <dbReference type="SAM" id="SignalP"/>
    </source>
</evidence>
<name>A0A9P7E4I1_9AGAM</name>
<gene>
    <name evidence="3" type="ORF">HD556DRAFT_1320573</name>
</gene>
<accession>A0A9P7E4I1</accession>
<protein>
    <recommendedName>
        <fullName evidence="2">F-box domain-containing protein</fullName>
    </recommendedName>
</protein>
<keyword evidence="4" id="KW-1185">Reference proteome</keyword>
<proteinExistence type="predicted"/>
<comment type="caution">
    <text evidence="3">The sequence shown here is derived from an EMBL/GenBank/DDBJ whole genome shotgun (WGS) entry which is preliminary data.</text>
</comment>
<organism evidence="3 4">
    <name type="scientific">Suillus plorans</name>
    <dbReference type="NCBI Taxonomy" id="116603"/>
    <lineage>
        <taxon>Eukaryota</taxon>
        <taxon>Fungi</taxon>
        <taxon>Dikarya</taxon>
        <taxon>Basidiomycota</taxon>
        <taxon>Agaricomycotina</taxon>
        <taxon>Agaricomycetes</taxon>
        <taxon>Agaricomycetidae</taxon>
        <taxon>Boletales</taxon>
        <taxon>Suillineae</taxon>
        <taxon>Suillaceae</taxon>
        <taxon>Suillus</taxon>
    </lineage>
</organism>
<sequence>MTMHHALLISEILLDIFAHVDTILDPLSYGEISLARKSLATLATTCRTFHEPAMDLLWADMHGIVPLLGCVTRLHPMIYHHVGRVSAD</sequence>
<evidence type="ECO:0000313" key="3">
    <source>
        <dbReference type="EMBL" id="KAG1810452.1"/>
    </source>
</evidence>
<dbReference type="RefSeq" id="XP_041168117.1">
    <property type="nucleotide sequence ID" value="XM_041301311.1"/>
</dbReference>
<dbReference type="Pfam" id="PF12937">
    <property type="entry name" value="F-box-like"/>
    <property type="match status" value="1"/>
</dbReference>
<feature type="domain" description="F-box" evidence="2">
    <location>
        <begin position="10"/>
        <end position="61"/>
    </location>
</feature>
<feature type="signal peptide" evidence="1">
    <location>
        <begin position="1"/>
        <end position="18"/>
    </location>
</feature>
<evidence type="ECO:0000313" key="4">
    <source>
        <dbReference type="Proteomes" id="UP000719766"/>
    </source>
</evidence>
<dbReference type="InterPro" id="IPR001810">
    <property type="entry name" value="F-box_dom"/>
</dbReference>
<reference evidence="3" key="1">
    <citation type="journal article" date="2020" name="New Phytol.">
        <title>Comparative genomics reveals dynamic genome evolution in host specialist ectomycorrhizal fungi.</title>
        <authorList>
            <person name="Lofgren L.A."/>
            <person name="Nguyen N.H."/>
            <person name="Vilgalys R."/>
            <person name="Ruytinx J."/>
            <person name="Liao H.L."/>
            <person name="Branco S."/>
            <person name="Kuo A."/>
            <person name="LaButti K."/>
            <person name="Lipzen A."/>
            <person name="Andreopoulos W."/>
            <person name="Pangilinan J."/>
            <person name="Riley R."/>
            <person name="Hundley H."/>
            <person name="Na H."/>
            <person name="Barry K."/>
            <person name="Grigoriev I.V."/>
            <person name="Stajich J.E."/>
            <person name="Kennedy P.G."/>
        </authorList>
    </citation>
    <scope>NUCLEOTIDE SEQUENCE</scope>
    <source>
        <strain evidence="3">S12</strain>
    </source>
</reference>
<evidence type="ECO:0000259" key="2">
    <source>
        <dbReference type="Pfam" id="PF12937"/>
    </source>
</evidence>